<evidence type="ECO:0000313" key="1">
    <source>
        <dbReference type="EMBL" id="GGH17365.1"/>
    </source>
</evidence>
<sequence length="328" mass="35140">MAQTHKLDPAQGQTLANQMGRLNASLGPGDVIHLAAGFHGAPVITRANEAVVSVLGEPGAIVGKTVLAGAKKWLFQSISFRGVDPAADEKSVNRLVDVSPTSADIIFQSCSFATVDDISGWSPDDWVLKPFNVALMMRGSGCALLNSRIFNVRNALSLSGPGGRAIDNVIEHFGNDAIQFGADGLVISRNVIRQGRHTAREQLHADGMQGYPKANDGVHTGILIENNTVDMTGAAGDYLQGITAFDGRWRDVRVLRNKVVVNAWHGITWFGVDGIEIAGNTVALSPNSNPKLTPWISVDKSKEGRPSSNIRVHDNVCRTYRLPPGTPH</sequence>
<name>A0A917I7C8_9HYPH</name>
<dbReference type="InterPro" id="IPR011050">
    <property type="entry name" value="Pectin_lyase_fold/virulence"/>
</dbReference>
<dbReference type="SUPFAM" id="SSF51126">
    <property type="entry name" value="Pectin lyase-like"/>
    <property type="match status" value="1"/>
</dbReference>
<evidence type="ECO:0000313" key="2">
    <source>
        <dbReference type="Proteomes" id="UP000603912"/>
    </source>
</evidence>
<comment type="caution">
    <text evidence="1">The sequence shown here is derived from an EMBL/GenBank/DDBJ whole genome shotgun (WGS) entry which is preliminary data.</text>
</comment>
<reference evidence="1" key="2">
    <citation type="submission" date="2020-09" db="EMBL/GenBank/DDBJ databases">
        <authorList>
            <person name="Sun Q."/>
            <person name="Zhou Y."/>
        </authorList>
    </citation>
    <scope>NUCLEOTIDE SEQUENCE</scope>
    <source>
        <strain evidence="1">CGMCC 1.12214</strain>
    </source>
</reference>
<keyword evidence="2" id="KW-1185">Reference proteome</keyword>
<organism evidence="1 2">
    <name type="scientific">Alsobacter metallidurans</name>
    <dbReference type="NCBI Taxonomy" id="340221"/>
    <lineage>
        <taxon>Bacteria</taxon>
        <taxon>Pseudomonadati</taxon>
        <taxon>Pseudomonadota</taxon>
        <taxon>Alphaproteobacteria</taxon>
        <taxon>Hyphomicrobiales</taxon>
        <taxon>Alsobacteraceae</taxon>
        <taxon>Alsobacter</taxon>
    </lineage>
</organism>
<accession>A0A917I7C8</accession>
<dbReference type="RefSeq" id="WP_188517356.1">
    <property type="nucleotide sequence ID" value="NZ_BMES01000001.1"/>
</dbReference>
<dbReference type="EMBL" id="BMES01000001">
    <property type="protein sequence ID" value="GGH17365.1"/>
    <property type="molecule type" value="Genomic_DNA"/>
</dbReference>
<dbReference type="Gene3D" id="2.160.20.10">
    <property type="entry name" value="Single-stranded right-handed beta-helix, Pectin lyase-like"/>
    <property type="match status" value="1"/>
</dbReference>
<protein>
    <recommendedName>
        <fullName evidence="3">Right handed beta helix domain-containing protein</fullName>
    </recommendedName>
</protein>
<dbReference type="InterPro" id="IPR012334">
    <property type="entry name" value="Pectin_lyas_fold"/>
</dbReference>
<dbReference type="AlphaFoldDB" id="A0A917I7C8"/>
<evidence type="ECO:0008006" key="3">
    <source>
        <dbReference type="Google" id="ProtNLM"/>
    </source>
</evidence>
<dbReference type="Proteomes" id="UP000603912">
    <property type="component" value="Unassembled WGS sequence"/>
</dbReference>
<gene>
    <name evidence="1" type="ORF">GCM10007036_18740</name>
</gene>
<proteinExistence type="predicted"/>
<reference evidence="1" key="1">
    <citation type="journal article" date="2014" name="Int. J. Syst. Evol. Microbiol.">
        <title>Complete genome sequence of Corynebacterium casei LMG S-19264T (=DSM 44701T), isolated from a smear-ripened cheese.</title>
        <authorList>
            <consortium name="US DOE Joint Genome Institute (JGI-PGF)"/>
            <person name="Walter F."/>
            <person name="Albersmeier A."/>
            <person name="Kalinowski J."/>
            <person name="Ruckert C."/>
        </authorList>
    </citation>
    <scope>NUCLEOTIDE SEQUENCE</scope>
    <source>
        <strain evidence="1">CGMCC 1.12214</strain>
    </source>
</reference>